<dbReference type="InterPro" id="IPR002656">
    <property type="entry name" value="Acyl_transf_3_dom"/>
</dbReference>
<evidence type="ECO:0000259" key="2">
    <source>
        <dbReference type="Pfam" id="PF01757"/>
    </source>
</evidence>
<dbReference type="RefSeq" id="WP_032533493.1">
    <property type="nucleotide sequence ID" value="NZ_JAQDLP010000014.1"/>
</dbReference>
<name>A0A2M9V471_BACFG</name>
<feature type="transmembrane region" description="Helical" evidence="1">
    <location>
        <begin position="269"/>
        <end position="288"/>
    </location>
</feature>
<feature type="transmembrane region" description="Helical" evidence="1">
    <location>
        <begin position="162"/>
        <end position="180"/>
    </location>
</feature>
<feature type="transmembrane region" description="Helical" evidence="1">
    <location>
        <begin position="132"/>
        <end position="150"/>
    </location>
</feature>
<dbReference type="Proteomes" id="UP000231846">
    <property type="component" value="Unassembled WGS sequence"/>
</dbReference>
<feature type="transmembrane region" description="Helical" evidence="1">
    <location>
        <begin position="228"/>
        <end position="249"/>
    </location>
</feature>
<protein>
    <submittedName>
        <fullName evidence="3">Acyltransferase family protein</fullName>
    </submittedName>
</protein>
<evidence type="ECO:0000313" key="3">
    <source>
        <dbReference type="EMBL" id="PJY73456.1"/>
    </source>
</evidence>
<dbReference type="Pfam" id="PF01757">
    <property type="entry name" value="Acyl_transf_3"/>
    <property type="match status" value="1"/>
</dbReference>
<organism evidence="3 4">
    <name type="scientific">Bacteroides fragilis</name>
    <dbReference type="NCBI Taxonomy" id="817"/>
    <lineage>
        <taxon>Bacteria</taxon>
        <taxon>Pseudomonadati</taxon>
        <taxon>Bacteroidota</taxon>
        <taxon>Bacteroidia</taxon>
        <taxon>Bacteroidales</taxon>
        <taxon>Bacteroidaceae</taxon>
        <taxon>Bacteroides</taxon>
    </lineage>
</organism>
<keyword evidence="3" id="KW-0808">Transferase</keyword>
<keyword evidence="3" id="KW-0012">Acyltransferase</keyword>
<feature type="transmembrane region" description="Helical" evidence="1">
    <location>
        <begin position="34"/>
        <end position="54"/>
    </location>
</feature>
<reference evidence="3 4" key="1">
    <citation type="journal article" date="2017" name="MBio">
        <title>Gut Symbiont Bacteroides fragilis Secretes a Eukaryotic-Like Ubiquitin Protein That Mediates Intraspecies Antagonism.</title>
        <authorList>
            <person name="Chatzidaki-Livanis M."/>
            <person name="Coyne M.J."/>
            <person name="Roelofs K.G."/>
            <person name="Gentyala R.R."/>
            <person name="Caldwell J.M."/>
            <person name="Comstock L.E."/>
        </authorList>
    </citation>
    <scope>NUCLEOTIDE SEQUENCE [LARGE SCALE GENOMIC DNA]</scope>
    <source>
        <strain evidence="3 4">12905</strain>
    </source>
</reference>
<feature type="domain" description="Acyltransferase 3" evidence="2">
    <location>
        <begin position="9"/>
        <end position="314"/>
    </location>
</feature>
<gene>
    <name evidence="3" type="ORF">CQW34_03339</name>
</gene>
<comment type="caution">
    <text evidence="3">The sequence shown here is derived from an EMBL/GenBank/DDBJ whole genome shotgun (WGS) entry which is preliminary data.</text>
</comment>
<dbReference type="EMBL" id="PDCW01000027">
    <property type="protein sequence ID" value="PJY73456.1"/>
    <property type="molecule type" value="Genomic_DNA"/>
</dbReference>
<feature type="transmembrane region" description="Helical" evidence="1">
    <location>
        <begin position="200"/>
        <end position="222"/>
    </location>
</feature>
<dbReference type="AlphaFoldDB" id="A0A2M9V471"/>
<feature type="transmembrane region" description="Helical" evidence="1">
    <location>
        <begin position="99"/>
        <end position="120"/>
    </location>
</feature>
<dbReference type="GO" id="GO:0016747">
    <property type="term" value="F:acyltransferase activity, transferring groups other than amino-acyl groups"/>
    <property type="evidence" value="ECO:0007669"/>
    <property type="project" value="InterPro"/>
</dbReference>
<sequence length="340" mass="40309">MYKTPPRDISIDILKCIAAIMITNSHMDILYGDYSYLATGGAIGDALFFFCSGYTLFLGRDMDFFNWYKRRINRIYPTVFTWALIAAVFFDQRYDMPEILIKGGGWFVSCIMIYYVVLWFIRKFLKKHLKWVFFMAATITLLWYFVLGFGEKSGNNMYGWNYFKWCYYFLFMLLGSMMGLKRNLNKKTYPFFEGLYDKHIHIIPIFLKLLICIVLFFGLCWFKCQTGIGWELLQISSLIPLLGTTYYFWRLSNTKLLTQAYHHHLTGPIIRFISGLCLEIYLVQYNLFTDKLNNIFPLNLLVIFSTILVTAYLLRCLSRIWSQTFKDGDYDWRAVTKLYS</sequence>
<proteinExistence type="predicted"/>
<evidence type="ECO:0000313" key="4">
    <source>
        <dbReference type="Proteomes" id="UP000231846"/>
    </source>
</evidence>
<evidence type="ECO:0000256" key="1">
    <source>
        <dbReference type="SAM" id="Phobius"/>
    </source>
</evidence>
<accession>A0A2M9V471</accession>
<keyword evidence="1" id="KW-0472">Membrane</keyword>
<keyword evidence="1" id="KW-1133">Transmembrane helix</keyword>
<keyword evidence="1" id="KW-0812">Transmembrane</keyword>
<feature type="transmembrane region" description="Helical" evidence="1">
    <location>
        <begin position="294"/>
        <end position="314"/>
    </location>
</feature>
<feature type="transmembrane region" description="Helical" evidence="1">
    <location>
        <begin position="75"/>
        <end position="93"/>
    </location>
</feature>